<dbReference type="EMBL" id="CAKJTI010000023">
    <property type="protein sequence ID" value="CAG9614205.1"/>
    <property type="molecule type" value="Genomic_DNA"/>
</dbReference>
<comment type="function">
    <text evidence="8">ATP-binding (A) component of a common energy-coupling factor (ECF) ABC-transporter complex.</text>
</comment>
<evidence type="ECO:0000313" key="10">
    <source>
        <dbReference type="EMBL" id="CAG9614205.1"/>
    </source>
</evidence>
<proteinExistence type="inferred from homology"/>
<comment type="caution">
    <text evidence="10">The sequence shown here is derived from an EMBL/GenBank/DDBJ whole genome shotgun (WGS) entry which is preliminary data.</text>
</comment>
<keyword evidence="2 8" id="KW-0813">Transport</keyword>
<accession>A0ABM8YEU9</accession>
<dbReference type="SMART" id="SM00382">
    <property type="entry name" value="AAA"/>
    <property type="match status" value="1"/>
</dbReference>
<evidence type="ECO:0000256" key="6">
    <source>
        <dbReference type="ARBA" id="ARBA00022967"/>
    </source>
</evidence>
<dbReference type="RefSeq" id="WP_230576179.1">
    <property type="nucleotide sequence ID" value="NZ_CAKJTI010000023.1"/>
</dbReference>
<sequence>MEITFQKVEHRYQYKTPFEKRALYDIDIVFPSGGYYAIIGHTGSGKSTMIQHLNGLLQPTSGTVRIGEYTISSQKKVKKLKPLRKKVGVVFQFPEHQLFEETVEKDICFGPLNFGVSEYEAKQKAKDAIRLVGLSEELLERSPFELSGGQMRRVAIAGVLAMEPEVLVLDEPTAGLDPKGQNELMEMFYRLHKQKDLTVILVTHNMEDAAKYADNIVVMHKGTVFLQGTSEEVFKHADELEQIGVSLPMPLKYKREIEEKLGISISKATLSLEDLADEVIQLFRKGGDSSCSS</sequence>
<keyword evidence="10" id="KW-0378">Hydrolase</keyword>
<protein>
    <recommendedName>
        <fullName evidence="8">Energy-coupling factor transporter ATP-binding protein EcfA2</fullName>
        <ecNumber evidence="8">7.-.-.-</ecNumber>
    </recommendedName>
</protein>
<dbReference type="InterPro" id="IPR027417">
    <property type="entry name" value="P-loop_NTPase"/>
</dbReference>
<comment type="similarity">
    <text evidence="8">Belongs to the ABC transporter superfamily. Energy-coupling factor EcfA family.</text>
</comment>
<keyword evidence="4 8" id="KW-0547">Nucleotide-binding</keyword>
<gene>
    <name evidence="10" type="primary">ecfA2</name>
    <name evidence="10" type="ORF">BACCIP111899_03432</name>
</gene>
<evidence type="ECO:0000259" key="9">
    <source>
        <dbReference type="PROSITE" id="PS50893"/>
    </source>
</evidence>
<evidence type="ECO:0000256" key="4">
    <source>
        <dbReference type="ARBA" id="ARBA00022741"/>
    </source>
</evidence>
<dbReference type="Proteomes" id="UP000789423">
    <property type="component" value="Unassembled WGS sequence"/>
</dbReference>
<evidence type="ECO:0000256" key="7">
    <source>
        <dbReference type="ARBA" id="ARBA00023136"/>
    </source>
</evidence>
<dbReference type="GO" id="GO:0005524">
    <property type="term" value="F:ATP binding"/>
    <property type="evidence" value="ECO:0007669"/>
    <property type="project" value="UniProtKB-KW"/>
</dbReference>
<dbReference type="InterPro" id="IPR003593">
    <property type="entry name" value="AAA+_ATPase"/>
</dbReference>
<dbReference type="PANTHER" id="PTHR43553">
    <property type="entry name" value="HEAVY METAL TRANSPORTER"/>
    <property type="match status" value="1"/>
</dbReference>
<evidence type="ECO:0000256" key="8">
    <source>
        <dbReference type="RuleBase" id="RU365104"/>
    </source>
</evidence>
<dbReference type="NCBIfam" id="TIGR04521">
    <property type="entry name" value="ECF_ATPase_2"/>
    <property type="match status" value="1"/>
</dbReference>
<dbReference type="Pfam" id="PF00005">
    <property type="entry name" value="ABC_tran"/>
    <property type="match status" value="1"/>
</dbReference>
<name>A0ABM8YEU9_9BACI</name>
<evidence type="ECO:0000256" key="2">
    <source>
        <dbReference type="ARBA" id="ARBA00022448"/>
    </source>
</evidence>
<dbReference type="GO" id="GO:0016787">
    <property type="term" value="F:hydrolase activity"/>
    <property type="evidence" value="ECO:0007669"/>
    <property type="project" value="UniProtKB-KW"/>
</dbReference>
<evidence type="ECO:0000256" key="1">
    <source>
        <dbReference type="ARBA" id="ARBA00004202"/>
    </source>
</evidence>
<organism evidence="10 11">
    <name type="scientific">Bacillus rhizoplanae</name>
    <dbReference type="NCBI Taxonomy" id="2880966"/>
    <lineage>
        <taxon>Bacteria</taxon>
        <taxon>Bacillati</taxon>
        <taxon>Bacillota</taxon>
        <taxon>Bacilli</taxon>
        <taxon>Bacillales</taxon>
        <taxon>Bacillaceae</taxon>
        <taxon>Bacillus</taxon>
    </lineage>
</organism>
<keyword evidence="11" id="KW-1185">Reference proteome</keyword>
<keyword evidence="7 8" id="KW-0472">Membrane</keyword>
<comment type="subcellular location">
    <subcellularLocation>
        <location evidence="1 8">Cell membrane</location>
        <topology evidence="1 8">Peripheral membrane protein</topology>
    </subcellularLocation>
</comment>
<dbReference type="PROSITE" id="PS50893">
    <property type="entry name" value="ABC_TRANSPORTER_2"/>
    <property type="match status" value="1"/>
</dbReference>
<dbReference type="PROSITE" id="PS00211">
    <property type="entry name" value="ABC_TRANSPORTER_1"/>
    <property type="match status" value="1"/>
</dbReference>
<dbReference type="InterPro" id="IPR015856">
    <property type="entry name" value="ABC_transpr_CbiO/EcfA_su"/>
</dbReference>
<keyword evidence="5 8" id="KW-0067">ATP-binding</keyword>
<dbReference type="InterPro" id="IPR030946">
    <property type="entry name" value="EcfA2"/>
</dbReference>
<dbReference type="SUPFAM" id="SSF52540">
    <property type="entry name" value="P-loop containing nucleoside triphosphate hydrolases"/>
    <property type="match status" value="1"/>
</dbReference>
<evidence type="ECO:0000256" key="5">
    <source>
        <dbReference type="ARBA" id="ARBA00022840"/>
    </source>
</evidence>
<keyword evidence="6" id="KW-1278">Translocase</keyword>
<keyword evidence="3 8" id="KW-1003">Cell membrane</keyword>
<reference evidence="10 11" key="1">
    <citation type="submission" date="2021-10" db="EMBL/GenBank/DDBJ databases">
        <authorList>
            <person name="Criscuolo A."/>
        </authorList>
    </citation>
    <scope>NUCLEOTIDE SEQUENCE [LARGE SCALE GENOMIC DNA]</scope>
    <source>
        <strain evidence="11">CIP 111899</strain>
    </source>
</reference>
<evidence type="ECO:0000256" key="3">
    <source>
        <dbReference type="ARBA" id="ARBA00022475"/>
    </source>
</evidence>
<comment type="subunit">
    <text evidence="8">Forms a stable energy-coupling factor (ECF) transporter complex composed of 2 membrane-embedded substrate-binding proteins (S component), 2 ATP-binding proteins (A component) and 2 transmembrane proteins (T component).</text>
</comment>
<dbReference type="EC" id="7.-.-.-" evidence="8"/>
<dbReference type="CDD" id="cd03225">
    <property type="entry name" value="ABC_cobalt_CbiO_domain1"/>
    <property type="match status" value="1"/>
</dbReference>
<dbReference type="NCBIfam" id="NF010155">
    <property type="entry name" value="PRK13634.1"/>
    <property type="match status" value="1"/>
</dbReference>
<evidence type="ECO:0000313" key="11">
    <source>
        <dbReference type="Proteomes" id="UP000789423"/>
    </source>
</evidence>
<dbReference type="Gene3D" id="3.40.50.300">
    <property type="entry name" value="P-loop containing nucleotide triphosphate hydrolases"/>
    <property type="match status" value="1"/>
</dbReference>
<dbReference type="InterPro" id="IPR017871">
    <property type="entry name" value="ABC_transporter-like_CS"/>
</dbReference>
<dbReference type="InterPro" id="IPR003439">
    <property type="entry name" value="ABC_transporter-like_ATP-bd"/>
</dbReference>
<dbReference type="InterPro" id="IPR050095">
    <property type="entry name" value="ECF_ABC_transporter_ATP-bd"/>
</dbReference>
<feature type="domain" description="ABC transporter" evidence="9">
    <location>
        <begin position="3"/>
        <end position="246"/>
    </location>
</feature>
<dbReference type="PANTHER" id="PTHR43553:SF27">
    <property type="entry name" value="ENERGY-COUPLING FACTOR TRANSPORTER ATP-BINDING PROTEIN ECFA2"/>
    <property type="match status" value="1"/>
</dbReference>